<comment type="caution">
    <text evidence="2">The sequence shown here is derived from an EMBL/GenBank/DDBJ whole genome shotgun (WGS) entry which is preliminary data.</text>
</comment>
<evidence type="ECO:0000313" key="3">
    <source>
        <dbReference type="Proteomes" id="UP000472839"/>
    </source>
</evidence>
<accession>A0A6L4WWV5</accession>
<organism evidence="2 3">
    <name type="scientific">Poseidonibacter ostreae</name>
    <dbReference type="NCBI Taxonomy" id="2654171"/>
    <lineage>
        <taxon>Bacteria</taxon>
        <taxon>Pseudomonadati</taxon>
        <taxon>Campylobacterota</taxon>
        <taxon>Epsilonproteobacteria</taxon>
        <taxon>Campylobacterales</taxon>
        <taxon>Arcobacteraceae</taxon>
        <taxon>Poseidonibacter</taxon>
    </lineage>
</organism>
<gene>
    <name evidence="2" type="ORF">GBG19_05220</name>
</gene>
<keyword evidence="1" id="KW-1133">Transmembrane helix</keyword>
<name>A0A6L4WWV5_9BACT</name>
<reference evidence="2 3" key="1">
    <citation type="submission" date="2019-10" db="EMBL/GenBank/DDBJ databases">
        <title>Poseidonibacter ostreae sp. nov., isolated from the gut of the Ostrea denselamellosa.</title>
        <authorList>
            <person name="Choi A."/>
        </authorList>
    </citation>
    <scope>NUCLEOTIDE SEQUENCE [LARGE SCALE GENOMIC DNA]</scope>
    <source>
        <strain evidence="2 3">SJOD-M-33</strain>
    </source>
</reference>
<feature type="transmembrane region" description="Helical" evidence="1">
    <location>
        <begin position="184"/>
        <end position="204"/>
    </location>
</feature>
<evidence type="ECO:0000313" key="2">
    <source>
        <dbReference type="EMBL" id="KAB7889783.1"/>
    </source>
</evidence>
<evidence type="ECO:0000256" key="1">
    <source>
        <dbReference type="SAM" id="Phobius"/>
    </source>
</evidence>
<sequence>MNYQKLISKFLKKEEKLSINLISGVLYLQTRFYLFRRFQQIEMKSKNFNSRTYNKRFFFLEIISFLVMLIKFPIFIFKKNTQVFVEHARYQKVDDTFVEPYSFLSQKKVLDNSRSLIRIGTIKNGINDMNILNFNYLFISQYQFQFFSLFLGIFLFPLSIVFFYQSYVQLSRHFTKQILGKGYFLKLLYYSGSNLLSFIIFFILRPKTVNVTEAYNSNSCFILAANMLKIESYEFQHGLISKEHIGYNLTFKNNKAKKMFLPQNIYSWSKDWKEFIGIVNNENVKLIPWTYEYFYQFTKNFSVSNQKSIDMLIIGQPSISDELQKMALNLLSNSDLRIIYKAHPKEIISEYIRTKLTISNDNLYDLLLKSKFVVGGFSTALLEAKSLNCKVFSIINYVPKEYLEVLNHFSVTLINSNVNMQEYFNDNNVVSYISVKEPIKINFKELLP</sequence>
<dbReference type="AlphaFoldDB" id="A0A6L4WWV5"/>
<feature type="transmembrane region" description="Helical" evidence="1">
    <location>
        <begin position="142"/>
        <end position="164"/>
    </location>
</feature>
<keyword evidence="1" id="KW-0472">Membrane</keyword>
<keyword evidence="1" id="KW-0812">Transmembrane</keyword>
<protein>
    <submittedName>
        <fullName evidence="2">Uncharacterized protein</fullName>
    </submittedName>
</protein>
<dbReference type="EMBL" id="WFKK01000010">
    <property type="protein sequence ID" value="KAB7889783.1"/>
    <property type="molecule type" value="Genomic_DNA"/>
</dbReference>
<dbReference type="Proteomes" id="UP000472839">
    <property type="component" value="Unassembled WGS sequence"/>
</dbReference>
<proteinExistence type="predicted"/>
<feature type="transmembrane region" description="Helical" evidence="1">
    <location>
        <begin position="57"/>
        <end position="77"/>
    </location>
</feature>